<evidence type="ECO:0000313" key="16">
    <source>
        <dbReference type="Proteomes" id="UP000004946"/>
    </source>
</evidence>
<evidence type="ECO:0000256" key="10">
    <source>
        <dbReference type="RuleBase" id="RU000577"/>
    </source>
</evidence>
<dbReference type="PANTHER" id="PTHR30050">
    <property type="entry name" value="CHROMOSOMAL REPLICATION INITIATOR PROTEIN DNAA"/>
    <property type="match status" value="1"/>
</dbReference>
<reference evidence="15 16" key="1">
    <citation type="submission" date="2010-12" db="EMBL/GenBank/DDBJ databases">
        <authorList>
            <person name="Muzny D."/>
            <person name="Qin X."/>
            <person name="Buhay C."/>
            <person name="Dugan-Rocha S."/>
            <person name="Ding Y."/>
            <person name="Chen G."/>
            <person name="Hawes A."/>
            <person name="Holder M."/>
            <person name="Jhangiani S."/>
            <person name="Johnson A."/>
            <person name="Khan Z."/>
            <person name="Li Z."/>
            <person name="Liu W."/>
            <person name="Liu X."/>
            <person name="Perez L."/>
            <person name="Shen H."/>
            <person name="Wang Q."/>
            <person name="Watt J."/>
            <person name="Xi L."/>
            <person name="Xin Y."/>
            <person name="Zhou J."/>
            <person name="Deng J."/>
            <person name="Jiang H."/>
            <person name="Liu Y."/>
            <person name="Qu J."/>
            <person name="Song X.-Z."/>
            <person name="Zhang L."/>
            <person name="Villasana D."/>
            <person name="Johnson A."/>
            <person name="Liu J."/>
            <person name="Liyanage D."/>
            <person name="Lorensuhewa L."/>
            <person name="Robinson T."/>
            <person name="Song A."/>
            <person name="Song B.-B."/>
            <person name="Dinh H."/>
            <person name="Thornton R."/>
            <person name="Coyle M."/>
            <person name="Francisco L."/>
            <person name="Jackson L."/>
            <person name="Javaid M."/>
            <person name="Korchina V."/>
            <person name="Kovar C."/>
            <person name="Mata R."/>
            <person name="Mathew T."/>
            <person name="Ngo R."/>
            <person name="Nguyen L."/>
            <person name="Nguyen N."/>
            <person name="Okwuonu G."/>
            <person name="Ongeri F."/>
            <person name="Pham C."/>
            <person name="Simmons D."/>
            <person name="Wilczek-Boney K."/>
            <person name="Hale W."/>
            <person name="Jakkamsetti A."/>
            <person name="Pham P."/>
            <person name="Ruth R."/>
            <person name="San Lucas F."/>
            <person name="Warren J."/>
            <person name="Zhang J."/>
            <person name="Zhao Z."/>
            <person name="Zhou C."/>
            <person name="Zhu D."/>
            <person name="Lee S."/>
            <person name="Bess C."/>
            <person name="Blankenburg K."/>
            <person name="Forbes L."/>
            <person name="Fu Q."/>
            <person name="Gubbala S."/>
            <person name="Hirani K."/>
            <person name="Jayaseelan J.C."/>
            <person name="Lara F."/>
            <person name="Munidasa M."/>
            <person name="Palculict T."/>
            <person name="Patil S."/>
            <person name="Pu L.-L."/>
            <person name="Saada N."/>
            <person name="Tang L."/>
            <person name="Weissenberger G."/>
            <person name="Zhu Y."/>
            <person name="Hemphill L."/>
            <person name="Shang Y."/>
            <person name="Youmans B."/>
            <person name="Ayvaz T."/>
            <person name="Ross M."/>
            <person name="Santibanez J."/>
            <person name="Aqrawi P."/>
            <person name="Gross S."/>
            <person name="Joshi V."/>
            <person name="Fowler G."/>
            <person name="Nazareth L."/>
            <person name="Reid J."/>
            <person name="Worley K."/>
            <person name="Petrosino J."/>
            <person name="Highlander S."/>
            <person name="Gibbs R."/>
        </authorList>
    </citation>
    <scope>NUCLEOTIDE SEQUENCE [LARGE SCALE GENOMIC DNA]</scope>
    <source>
        <strain evidence="15 16">DSM 10105</strain>
    </source>
</reference>
<feature type="compositionally biased region" description="Basic and acidic residues" evidence="12">
    <location>
        <begin position="95"/>
        <end position="105"/>
    </location>
</feature>
<evidence type="ECO:0000256" key="6">
    <source>
        <dbReference type="ARBA" id="ARBA00023121"/>
    </source>
</evidence>
<feature type="binding site" evidence="8">
    <location>
        <position position="314"/>
    </location>
    <ligand>
        <name>ATP</name>
        <dbReference type="ChEBI" id="CHEBI:30616"/>
    </ligand>
</feature>
<dbReference type="Gene3D" id="3.40.50.300">
    <property type="entry name" value="P-loop containing nucleotide triphosphate hydrolases"/>
    <property type="match status" value="1"/>
</dbReference>
<dbReference type="SMART" id="SM00382">
    <property type="entry name" value="AAA"/>
    <property type="match status" value="1"/>
</dbReference>
<dbReference type="InterPro" id="IPR018312">
    <property type="entry name" value="Chromosome_initiator_DnaA_CS"/>
</dbReference>
<dbReference type="Proteomes" id="UP000004946">
    <property type="component" value="Chromosome"/>
</dbReference>
<evidence type="ECO:0000256" key="3">
    <source>
        <dbReference type="ARBA" id="ARBA00022705"/>
    </source>
</evidence>
<feature type="binding site" evidence="8">
    <location>
        <position position="315"/>
    </location>
    <ligand>
        <name>ATP</name>
        <dbReference type="ChEBI" id="CHEBI:30616"/>
    </ligand>
</feature>
<dbReference type="HAMAP" id="MF_00377">
    <property type="entry name" value="DnaA_bact"/>
    <property type="match status" value="1"/>
</dbReference>
<feature type="binding site" evidence="8">
    <location>
        <position position="311"/>
    </location>
    <ligand>
        <name>ATP</name>
        <dbReference type="ChEBI" id="CHEBI:30616"/>
    </ligand>
</feature>
<dbReference type="Gene3D" id="1.10.8.60">
    <property type="match status" value="1"/>
</dbReference>
<dbReference type="KEGG" id="pdo:PSDT_0001"/>
<dbReference type="eggNOG" id="COG0593">
    <property type="taxonomic scope" value="Bacteria"/>
</dbReference>
<dbReference type="SMART" id="SM00760">
    <property type="entry name" value="Bac_DnaA_C"/>
    <property type="match status" value="1"/>
</dbReference>
<keyword evidence="2 8" id="KW-0963">Cytoplasm</keyword>
<feature type="region of interest" description="Disordered" evidence="12">
    <location>
        <begin position="88"/>
        <end position="250"/>
    </location>
</feature>
<comment type="subunit">
    <text evidence="8">Oligomerizes as a right-handed, spiral filament on DNA at oriC.</text>
</comment>
<dbReference type="RefSeq" id="WP_006289989.1">
    <property type="nucleotide sequence ID" value="NZ_AP012333.1"/>
</dbReference>
<feature type="compositionally biased region" description="Polar residues" evidence="12">
    <location>
        <begin position="116"/>
        <end position="128"/>
    </location>
</feature>
<feature type="region of interest" description="Domain IV, binds dsDNA" evidence="8">
    <location>
        <begin position="488"/>
        <end position="613"/>
    </location>
</feature>
<sequence length="613" mass="67720">MADDQWSATAGAQELWSATLSYMDDQGYLSPRDSRFLRSIAVVGLFDTMLILSVADDAARATLENKLNADITECLSHMAQKAMTFIVKIDQPDNQPDKGETETKETGPSIPGSPAQPESDSAFPTRTDQSAQSPQTSQPPRFSQPQPPQSPRPQREERGEGGEGKGEKTNETYRYGLDPYQPASYGMHQDNRSRADVDQSESGPISQTEQISAFTDSSDNKTQQNSFQGSFQGSFPSENLPFEEVTDEDEGPKLQSAQTARNAITHLNPFATFDTFVQGTSNRFAKSAAVMVAESPGTVDYNPLFIYGESGLGKTHLLNAIGNYVLRQDPTMIVRYVTAEEFVNDFVSALAAGARKQAALANFTKKYRNVDVLLLDDIQFFRGSETMEQFFHTFNELVSTGKQIVIASDVAPNHLKGFNERLRTRFNNGLVVDVAPPEKDTRLAILRLKASNSNIEVPADVLDYIADKITDSVRELEGALTRVTAIATLNNQPVTHSLAEQTLHDFFNSDVEVTPTNIITNVAQHYQLTFDDIVGPSRTKNVAEARQVSMYLIREMTGLSLVDIGEVFGGRDHSTVMHACKKVANEISEKRNLYNNVNEITMRIKQADSPKTV</sequence>
<dbReference type="InterPro" id="IPR003593">
    <property type="entry name" value="AAA+_ATPase"/>
</dbReference>
<evidence type="ECO:0000256" key="1">
    <source>
        <dbReference type="ARBA" id="ARBA00006583"/>
    </source>
</evidence>
<dbReference type="GO" id="GO:0006275">
    <property type="term" value="P:regulation of DNA replication"/>
    <property type="evidence" value="ECO:0007669"/>
    <property type="project" value="UniProtKB-UniRule"/>
</dbReference>
<organism evidence="15 16">
    <name type="scientific">Parascardovia denticolens DSM 10105 = JCM 12538</name>
    <dbReference type="NCBI Taxonomy" id="864564"/>
    <lineage>
        <taxon>Bacteria</taxon>
        <taxon>Bacillati</taxon>
        <taxon>Actinomycetota</taxon>
        <taxon>Actinomycetes</taxon>
        <taxon>Bifidobacteriales</taxon>
        <taxon>Bifidobacteriaceae</taxon>
        <taxon>Parascardovia</taxon>
    </lineage>
</organism>
<dbReference type="GO" id="GO:0005886">
    <property type="term" value="C:plasma membrane"/>
    <property type="evidence" value="ECO:0007669"/>
    <property type="project" value="TreeGrafter"/>
</dbReference>
<feature type="compositionally biased region" description="Polar residues" evidence="12">
    <location>
        <begin position="200"/>
        <end position="222"/>
    </location>
</feature>
<dbReference type="GO" id="GO:0006270">
    <property type="term" value="P:DNA replication initiation"/>
    <property type="evidence" value="ECO:0007669"/>
    <property type="project" value="UniProtKB-UniRule"/>
</dbReference>
<evidence type="ECO:0000259" key="14">
    <source>
        <dbReference type="SMART" id="SM00760"/>
    </source>
</evidence>
<dbReference type="GO" id="GO:0003688">
    <property type="term" value="F:DNA replication origin binding"/>
    <property type="evidence" value="ECO:0007669"/>
    <property type="project" value="UniProtKB-UniRule"/>
</dbReference>
<comment type="function">
    <text evidence="8 10">Plays an essential role in the initiation and regulation of chromosomal replication. ATP-DnaA binds to the origin of replication (oriC) to initiate formation of the DNA replication initiation complex once per cell cycle. Binds the DnaA box (a 9 base pair repeat at the origin) and separates the double-stranded (ds)DNA. Forms a right-handed helical filament on oriC DNA; dsDNA binds to the exterior of the filament while single-stranded (ss)DNA is stabiized in the filament's interior. The ATP-DnaA-oriC complex binds and stabilizes one strand of the AT-rich DNA unwinding element (DUE), permitting loading of DNA polymerase. After initiation quickly degrades to an ADP-DnaA complex that is not apt for DNA replication. Binds acidic phospholipids.</text>
</comment>
<evidence type="ECO:0000313" key="15">
    <source>
        <dbReference type="EMBL" id="EFT83014.1"/>
    </source>
</evidence>
<gene>
    <name evidence="8 15" type="primary">dnaA</name>
    <name evidence="15" type="ORF">HMPREF0620_0019</name>
</gene>
<keyword evidence="4 8" id="KW-0547">Nucleotide-binding</keyword>
<dbReference type="Pfam" id="PF08299">
    <property type="entry name" value="Bac_DnaA_C"/>
    <property type="match status" value="1"/>
</dbReference>
<feature type="domain" description="Chromosomal replication initiator DnaA C-terminal" evidence="14">
    <location>
        <begin position="514"/>
        <end position="583"/>
    </location>
</feature>
<dbReference type="PANTHER" id="PTHR30050:SF2">
    <property type="entry name" value="CHROMOSOMAL REPLICATION INITIATOR PROTEIN DNAA"/>
    <property type="match status" value="1"/>
</dbReference>
<dbReference type="InterPro" id="IPR020591">
    <property type="entry name" value="Chromosome_initiator_DnaA-like"/>
</dbReference>
<dbReference type="PRINTS" id="PR00051">
    <property type="entry name" value="DNAA"/>
</dbReference>
<dbReference type="SUPFAM" id="SSF48295">
    <property type="entry name" value="TrpR-like"/>
    <property type="match status" value="1"/>
</dbReference>
<comment type="similarity">
    <text evidence="1 8 11">Belongs to the DnaA family.</text>
</comment>
<name>E6JYF5_PARDN</name>
<proteinExistence type="inferred from homology"/>
<dbReference type="NCBIfam" id="TIGR00362">
    <property type="entry name" value="DnaA"/>
    <property type="match status" value="1"/>
</dbReference>
<dbReference type="SUPFAM" id="SSF52540">
    <property type="entry name" value="P-loop containing nucleoside triphosphate hydrolases"/>
    <property type="match status" value="1"/>
</dbReference>
<keyword evidence="6 8" id="KW-0446">Lipid-binding</keyword>
<dbReference type="CDD" id="cd00009">
    <property type="entry name" value="AAA"/>
    <property type="match status" value="1"/>
</dbReference>
<comment type="subcellular location">
    <subcellularLocation>
        <location evidence="8">Cytoplasm</location>
    </subcellularLocation>
</comment>
<feature type="binding site" evidence="8">
    <location>
        <position position="313"/>
    </location>
    <ligand>
        <name>ATP</name>
        <dbReference type="ChEBI" id="CHEBI:30616"/>
    </ligand>
</feature>
<dbReference type="InterPro" id="IPR027417">
    <property type="entry name" value="P-loop_NTPase"/>
</dbReference>
<dbReference type="InterPro" id="IPR013317">
    <property type="entry name" value="DnaA_dom"/>
</dbReference>
<evidence type="ECO:0000256" key="7">
    <source>
        <dbReference type="ARBA" id="ARBA00023125"/>
    </source>
</evidence>
<dbReference type="EMBL" id="AEON01000001">
    <property type="protein sequence ID" value="EFT83014.1"/>
    <property type="molecule type" value="Genomic_DNA"/>
</dbReference>
<dbReference type="PATRIC" id="fig|864564.6.peg.1"/>
<dbReference type="HOGENOM" id="CLU_026910_2_2_11"/>
<dbReference type="GO" id="GO:0008289">
    <property type="term" value="F:lipid binding"/>
    <property type="evidence" value="ECO:0007669"/>
    <property type="project" value="UniProtKB-KW"/>
</dbReference>
<comment type="caution">
    <text evidence="15">The sequence shown here is derived from an EMBL/GenBank/DDBJ whole genome shotgun (WGS) entry which is preliminary data.</text>
</comment>
<evidence type="ECO:0000256" key="12">
    <source>
        <dbReference type="SAM" id="MobiDB-lite"/>
    </source>
</evidence>
<evidence type="ECO:0000256" key="5">
    <source>
        <dbReference type="ARBA" id="ARBA00022840"/>
    </source>
</evidence>
<dbReference type="InterPro" id="IPR001957">
    <property type="entry name" value="Chromosome_initiator_DnaA"/>
</dbReference>
<evidence type="ECO:0000256" key="4">
    <source>
        <dbReference type="ARBA" id="ARBA00022741"/>
    </source>
</evidence>
<dbReference type="CDD" id="cd06571">
    <property type="entry name" value="Bac_DnaA_C"/>
    <property type="match status" value="1"/>
</dbReference>
<dbReference type="InterPro" id="IPR013159">
    <property type="entry name" value="DnaA_C"/>
</dbReference>
<evidence type="ECO:0000256" key="11">
    <source>
        <dbReference type="RuleBase" id="RU004227"/>
    </source>
</evidence>
<evidence type="ECO:0000259" key="13">
    <source>
        <dbReference type="SMART" id="SM00382"/>
    </source>
</evidence>
<dbReference type="GO" id="GO:0005524">
    <property type="term" value="F:ATP binding"/>
    <property type="evidence" value="ECO:0007669"/>
    <property type="project" value="UniProtKB-UniRule"/>
</dbReference>
<dbReference type="FunFam" id="3.40.50.300:FF:000668">
    <property type="entry name" value="Chromosomal replication initiator protein DnaA"/>
    <property type="match status" value="1"/>
</dbReference>
<feature type="compositionally biased region" description="Low complexity" evidence="12">
    <location>
        <begin position="129"/>
        <end position="144"/>
    </location>
</feature>
<keyword evidence="7 8" id="KW-0238">DNA-binding</keyword>
<dbReference type="GO" id="GO:0005737">
    <property type="term" value="C:cytoplasm"/>
    <property type="evidence" value="ECO:0007669"/>
    <property type="project" value="UniProtKB-SubCell"/>
</dbReference>
<keyword evidence="16" id="KW-1185">Reference proteome</keyword>
<feature type="compositionally biased region" description="Basic and acidic residues" evidence="12">
    <location>
        <begin position="153"/>
        <end position="171"/>
    </location>
</feature>
<dbReference type="InterPro" id="IPR010921">
    <property type="entry name" value="Trp_repressor/repl_initiator"/>
</dbReference>
<comment type="caution">
    <text evidence="8">Lacks conserved residue(s) required for the propagation of feature annotation.</text>
</comment>
<dbReference type="Gene3D" id="1.10.1750.10">
    <property type="match status" value="1"/>
</dbReference>
<evidence type="ECO:0000256" key="9">
    <source>
        <dbReference type="NCBIfam" id="TIGR00362"/>
    </source>
</evidence>
<feature type="domain" description="AAA+ ATPase" evidence="13">
    <location>
        <begin position="300"/>
        <end position="432"/>
    </location>
</feature>
<keyword evidence="5 8" id="KW-0067">ATP-binding</keyword>
<protein>
    <recommendedName>
        <fullName evidence="8 9">Chromosomal replication initiator protein DnaA</fullName>
    </recommendedName>
</protein>
<dbReference type="Pfam" id="PF00308">
    <property type="entry name" value="Bac_DnaA"/>
    <property type="match status" value="1"/>
</dbReference>
<evidence type="ECO:0000256" key="2">
    <source>
        <dbReference type="ARBA" id="ARBA00022490"/>
    </source>
</evidence>
<keyword evidence="3 8" id="KW-0235">DNA replication</keyword>
<evidence type="ECO:0000256" key="8">
    <source>
        <dbReference type="HAMAP-Rule" id="MF_00377"/>
    </source>
</evidence>
<feature type="region of interest" description="Domain I, interacts with DnaA modulators" evidence="8">
    <location>
        <begin position="1"/>
        <end position="116"/>
    </location>
</feature>
<accession>E6JYF5</accession>
<dbReference type="PROSITE" id="PS01008">
    <property type="entry name" value="DNAA"/>
    <property type="match status" value="1"/>
</dbReference>
<feature type="compositionally biased region" description="Low complexity" evidence="12">
    <location>
        <begin position="223"/>
        <end position="237"/>
    </location>
</feature>
<comment type="domain">
    <text evidence="8">Domain I is involved in oligomerization and binding regulators, domain II is flexibile and of varying length in different bacteria, domain III forms the AAA+ region, while domain IV binds dsDNA.</text>
</comment>
<dbReference type="AlphaFoldDB" id="E6JYF5"/>